<dbReference type="PROSITE" id="PS00098">
    <property type="entry name" value="THIOLASE_1"/>
    <property type="match status" value="1"/>
</dbReference>
<dbReference type="Gene3D" id="3.40.47.10">
    <property type="match status" value="2"/>
</dbReference>
<sequence length="394" mass="41177">MTREVVVLAGVRTAIGTFGGALKDVPPTEMASQVVRALLSRAQVDGSDIGHVAFGNVVLTEPKDVYLSRVAALNGGCSKDTPAFNVNRLCGSGLQAVISSAQSILLGDADIAIGGGAESMSRGAYLLPSGRWGMRMGDGKVQDLMAGALHDPFENIHMGVTAENIAAKWGISRADQDALALESHRRASHAVKNGYFSSQIAPITIKGRKGDTVFDTDEHFRDGLKAEDLAKLRPGFVKENGTVTAGNASGINDGAAALLLAERHVAEQRQLKPMARLVSYAHAGVDPNHMGIGPVPASRKALQRAGLTIDDIDVIEANEAFAAQACAVARELGFDPARVNPNGSGIALGHPIGATGAIITVKALYELERIKGRYALVTMCIGGGQGIAAVFERI</sequence>
<evidence type="ECO:0000313" key="9">
    <source>
        <dbReference type="Proteomes" id="UP000266327"/>
    </source>
</evidence>
<evidence type="ECO:0000256" key="4">
    <source>
        <dbReference type="PIRSR" id="PIRSR000429-1"/>
    </source>
</evidence>
<dbReference type="PROSITE" id="PS00099">
    <property type="entry name" value="THIOLASE_3"/>
    <property type="match status" value="1"/>
</dbReference>
<dbReference type="Proteomes" id="UP000266327">
    <property type="component" value="Unassembled WGS sequence"/>
</dbReference>
<evidence type="ECO:0000313" key="8">
    <source>
        <dbReference type="EMBL" id="RJG01329.1"/>
    </source>
</evidence>
<dbReference type="EC" id="2.3.1.16" evidence="8"/>
<dbReference type="SUPFAM" id="SSF53901">
    <property type="entry name" value="Thiolase-like"/>
    <property type="match status" value="2"/>
</dbReference>
<dbReference type="FunFam" id="3.40.47.10:FF:000010">
    <property type="entry name" value="Acetyl-CoA acetyltransferase (Thiolase)"/>
    <property type="match status" value="1"/>
</dbReference>
<accession>A0A3A3G3D7</accession>
<evidence type="ECO:0000256" key="1">
    <source>
        <dbReference type="ARBA" id="ARBA00010982"/>
    </source>
</evidence>
<feature type="active site" description="Proton acceptor" evidence="4">
    <location>
        <position position="350"/>
    </location>
</feature>
<dbReference type="InterPro" id="IPR016039">
    <property type="entry name" value="Thiolase-like"/>
</dbReference>
<evidence type="ECO:0000256" key="3">
    <source>
        <dbReference type="ARBA" id="ARBA00023315"/>
    </source>
</evidence>
<dbReference type="NCBIfam" id="NF042999">
    <property type="entry name" value="bketothiol_BktB"/>
    <property type="match status" value="1"/>
</dbReference>
<gene>
    <name evidence="8" type="ORF">D3878_06820</name>
</gene>
<keyword evidence="9" id="KW-1185">Reference proteome</keyword>
<evidence type="ECO:0000259" key="7">
    <source>
        <dbReference type="Pfam" id="PF02803"/>
    </source>
</evidence>
<dbReference type="InterPro" id="IPR020616">
    <property type="entry name" value="Thiolase_N"/>
</dbReference>
<organism evidence="8 9">
    <name type="scientific">Noviherbaspirillum sedimenti</name>
    <dbReference type="NCBI Taxonomy" id="2320865"/>
    <lineage>
        <taxon>Bacteria</taxon>
        <taxon>Pseudomonadati</taxon>
        <taxon>Pseudomonadota</taxon>
        <taxon>Betaproteobacteria</taxon>
        <taxon>Burkholderiales</taxon>
        <taxon>Oxalobacteraceae</taxon>
        <taxon>Noviherbaspirillum</taxon>
    </lineage>
</organism>
<evidence type="ECO:0000256" key="5">
    <source>
        <dbReference type="RuleBase" id="RU003557"/>
    </source>
</evidence>
<dbReference type="PANTHER" id="PTHR18919:SF107">
    <property type="entry name" value="ACETYL-COA ACETYLTRANSFERASE, CYTOSOLIC"/>
    <property type="match status" value="1"/>
</dbReference>
<dbReference type="AlphaFoldDB" id="A0A3A3G3D7"/>
<dbReference type="Pfam" id="PF02803">
    <property type="entry name" value="Thiolase_C"/>
    <property type="match status" value="1"/>
</dbReference>
<dbReference type="GO" id="GO:0003988">
    <property type="term" value="F:acetyl-CoA C-acyltransferase activity"/>
    <property type="evidence" value="ECO:0007669"/>
    <property type="project" value="UniProtKB-EC"/>
</dbReference>
<dbReference type="InterPro" id="IPR002155">
    <property type="entry name" value="Thiolase"/>
</dbReference>
<dbReference type="PANTHER" id="PTHR18919">
    <property type="entry name" value="ACETYL-COA C-ACYLTRANSFERASE"/>
    <property type="match status" value="1"/>
</dbReference>
<dbReference type="PIRSF" id="PIRSF000429">
    <property type="entry name" value="Ac-CoA_Ac_transf"/>
    <property type="match status" value="1"/>
</dbReference>
<dbReference type="InterPro" id="IPR020617">
    <property type="entry name" value="Thiolase_C"/>
</dbReference>
<evidence type="ECO:0000259" key="6">
    <source>
        <dbReference type="Pfam" id="PF00108"/>
    </source>
</evidence>
<dbReference type="NCBIfam" id="TIGR01930">
    <property type="entry name" value="AcCoA-C-Actrans"/>
    <property type="match status" value="1"/>
</dbReference>
<dbReference type="InterPro" id="IPR020610">
    <property type="entry name" value="Thiolase_AS"/>
</dbReference>
<proteinExistence type="inferred from homology"/>
<protein>
    <submittedName>
        <fullName evidence="8">Acetyl-CoA C-acyltransferase</fullName>
        <ecNumber evidence="8">2.3.1.16</ecNumber>
    </submittedName>
</protein>
<feature type="active site" description="Proton acceptor" evidence="4">
    <location>
        <position position="380"/>
    </location>
</feature>
<keyword evidence="3 5" id="KW-0012">Acyltransferase</keyword>
<feature type="domain" description="Thiolase N-terminal" evidence="6">
    <location>
        <begin position="5"/>
        <end position="263"/>
    </location>
</feature>
<evidence type="ECO:0000256" key="2">
    <source>
        <dbReference type="ARBA" id="ARBA00022679"/>
    </source>
</evidence>
<keyword evidence="2 5" id="KW-0808">Transferase</keyword>
<comment type="caution">
    <text evidence="8">The sequence shown here is derived from an EMBL/GenBank/DDBJ whole genome shotgun (WGS) entry which is preliminary data.</text>
</comment>
<comment type="similarity">
    <text evidence="1 5">Belongs to the thiolase-like superfamily. Thiolase family.</text>
</comment>
<feature type="domain" description="Thiolase C-terminal" evidence="7">
    <location>
        <begin position="271"/>
        <end position="393"/>
    </location>
</feature>
<dbReference type="OrthoDB" id="8558405at2"/>
<dbReference type="Pfam" id="PF00108">
    <property type="entry name" value="Thiolase_N"/>
    <property type="match status" value="1"/>
</dbReference>
<dbReference type="CDD" id="cd00751">
    <property type="entry name" value="thiolase"/>
    <property type="match status" value="1"/>
</dbReference>
<dbReference type="InterPro" id="IPR053528">
    <property type="entry name" value="Thiolase-like_BktB"/>
</dbReference>
<dbReference type="RefSeq" id="WP_119784778.1">
    <property type="nucleotide sequence ID" value="NZ_QYUQ01000002.1"/>
</dbReference>
<dbReference type="NCBIfam" id="NF006552">
    <property type="entry name" value="PRK09051.1"/>
    <property type="match status" value="1"/>
</dbReference>
<dbReference type="GO" id="GO:0044281">
    <property type="term" value="P:small molecule metabolic process"/>
    <property type="evidence" value="ECO:0007669"/>
    <property type="project" value="UniProtKB-ARBA"/>
</dbReference>
<feature type="active site" description="Acyl-thioester intermediate" evidence="4">
    <location>
        <position position="90"/>
    </location>
</feature>
<reference evidence="9" key="1">
    <citation type="submission" date="2018-09" db="EMBL/GenBank/DDBJ databases">
        <authorList>
            <person name="Zhu H."/>
        </authorList>
    </citation>
    <scope>NUCLEOTIDE SEQUENCE [LARGE SCALE GENOMIC DNA]</scope>
    <source>
        <strain evidence="9">K1S02-23</strain>
    </source>
</reference>
<dbReference type="EMBL" id="QYUQ01000002">
    <property type="protein sequence ID" value="RJG01329.1"/>
    <property type="molecule type" value="Genomic_DNA"/>
</dbReference>
<name>A0A3A3G3D7_9BURK</name>
<dbReference type="InterPro" id="IPR020615">
    <property type="entry name" value="Thiolase_acyl_enz_int_AS"/>
</dbReference>